<name>A0AAR5Q8Z4_DENPD</name>
<organism evidence="9 10">
    <name type="scientific">Dendroctonus ponderosae</name>
    <name type="common">Mountain pine beetle</name>
    <dbReference type="NCBI Taxonomy" id="77166"/>
    <lineage>
        <taxon>Eukaryota</taxon>
        <taxon>Metazoa</taxon>
        <taxon>Ecdysozoa</taxon>
        <taxon>Arthropoda</taxon>
        <taxon>Hexapoda</taxon>
        <taxon>Insecta</taxon>
        <taxon>Pterygota</taxon>
        <taxon>Neoptera</taxon>
        <taxon>Endopterygota</taxon>
        <taxon>Coleoptera</taxon>
        <taxon>Polyphaga</taxon>
        <taxon>Cucujiformia</taxon>
        <taxon>Curculionidae</taxon>
        <taxon>Scolytinae</taxon>
        <taxon>Dendroctonus</taxon>
    </lineage>
</organism>
<dbReference type="Pfam" id="PF10168">
    <property type="entry name" value="Nup88"/>
    <property type="match status" value="1"/>
</dbReference>
<keyword evidence="2" id="KW-0813">Transport</keyword>
<dbReference type="GO" id="GO:0000056">
    <property type="term" value="P:ribosomal small subunit export from nucleus"/>
    <property type="evidence" value="ECO:0007669"/>
    <property type="project" value="InterPro"/>
</dbReference>
<evidence type="ECO:0000313" key="10">
    <source>
        <dbReference type="Proteomes" id="UP000019118"/>
    </source>
</evidence>
<dbReference type="GO" id="GO:0000055">
    <property type="term" value="P:ribosomal large subunit export from nucleus"/>
    <property type="evidence" value="ECO:0007669"/>
    <property type="project" value="InterPro"/>
</dbReference>
<evidence type="ECO:0008006" key="11">
    <source>
        <dbReference type="Google" id="ProtNLM"/>
    </source>
</evidence>
<dbReference type="GO" id="GO:0006406">
    <property type="term" value="P:mRNA export from nucleus"/>
    <property type="evidence" value="ECO:0007669"/>
    <property type="project" value="TreeGrafter"/>
</dbReference>
<evidence type="ECO:0000313" key="9">
    <source>
        <dbReference type="EnsemblMetazoa" id="XP_019769697.1"/>
    </source>
</evidence>
<dbReference type="PANTHER" id="PTHR13257">
    <property type="entry name" value="NUCLEOPORIN NUP84-RELATED"/>
    <property type="match status" value="1"/>
</dbReference>
<dbReference type="Proteomes" id="UP000019118">
    <property type="component" value="Unassembled WGS sequence"/>
</dbReference>
<dbReference type="EnsemblMetazoa" id="XM_019914138.1">
    <property type="protein sequence ID" value="XP_019769697.1"/>
    <property type="gene ID" value="LOC109544099"/>
</dbReference>
<evidence type="ECO:0000256" key="7">
    <source>
        <dbReference type="ARBA" id="ARBA00023242"/>
    </source>
</evidence>
<keyword evidence="3" id="KW-0509">mRNA transport</keyword>
<reference evidence="10" key="1">
    <citation type="journal article" date="2013" name="Genome Biol.">
        <title>Draft genome of the mountain pine beetle, Dendroctonus ponderosae Hopkins, a major forest pest.</title>
        <authorList>
            <person name="Keeling C.I."/>
            <person name="Yuen M.M."/>
            <person name="Liao N.Y."/>
            <person name="Docking T.R."/>
            <person name="Chan S.K."/>
            <person name="Taylor G.A."/>
            <person name="Palmquist D.L."/>
            <person name="Jackman S.D."/>
            <person name="Nguyen A."/>
            <person name="Li M."/>
            <person name="Henderson H."/>
            <person name="Janes J.K."/>
            <person name="Zhao Y."/>
            <person name="Pandoh P."/>
            <person name="Moore R."/>
            <person name="Sperling F.A."/>
            <person name="Huber D.P."/>
            <person name="Birol I."/>
            <person name="Jones S.J."/>
            <person name="Bohlmann J."/>
        </authorList>
    </citation>
    <scope>NUCLEOTIDE SEQUENCE</scope>
</reference>
<accession>A0AAR5Q8Z4</accession>
<proteinExistence type="predicted"/>
<dbReference type="PANTHER" id="PTHR13257:SF0">
    <property type="entry name" value="NUCLEAR PORE COMPLEX PROTEIN NUP88"/>
    <property type="match status" value="1"/>
</dbReference>
<evidence type="ECO:0000256" key="6">
    <source>
        <dbReference type="ARBA" id="ARBA00023132"/>
    </source>
</evidence>
<dbReference type="SUPFAM" id="SSF117289">
    <property type="entry name" value="Nucleoporin domain"/>
    <property type="match status" value="1"/>
</dbReference>
<sequence length="743" mass="83840">MGSTDYLKIAEKKIFKEACEVLPKNVSSPLNLIAVRESVLFTWDFSNNCVLSLNIKAARGKEGDRVFHQKLLTLHPPLFSPDSLTVNESGTLLALAGPNGVLVVQLPPRCPPYGAFESNKELIYCRSYSLDERLLTCNDTIQVRRVKFHPGSITDTHILVLTSDNTLRLYQIENNEAFSVGTYPIGESPGGLFPGSKISFLDIYGEIAVDFDFGFPEIVEEAAIWESLKKMNISQSEKGDRFKNGFKSKYGTKVTAKPYEKPQNNTNADQLKELVWPVYILRGDFSVFSINIDLKKRIRAVLRGPFPTSQLPSMVENEACSIIALKTVPEMLCIAGSNGILTHGVLLNIDETEQEQLKAKSPANAPEKELLVFETVELELGLTIAQESEHEELVKYKCPIFLRKDDSKASRYFATHSAGVHTINLNCVDDLHSFVFGPEDAKPSSDIFMHPTSAEYLVCTKVLNSEKSNTVIGFALYYEPTSIIAILSDGSVVTLGILAETIAPKDQSMIKSELEDSQICSPLKKMLNEPFDQYIQKILKKGSSRPLLKISTSSNHPPEECFDLLQRAAAMFREEHVKNLGKAKEELEKRMHTLRLLKQAQKQQIEEMNVTKDELREKAENLAEKYEDINDKQEMLLKKCENLIMLVSRKRTEPSDAESKFLKDLEEYNNRCASFQTVIDKVKNKTKYQQIQIQNWKSRENKKIPAIGEMQANTIKESVRESTSKINEMVKQVNEYKALLSLK</sequence>
<evidence type="ECO:0000256" key="3">
    <source>
        <dbReference type="ARBA" id="ARBA00022816"/>
    </source>
</evidence>
<dbReference type="GO" id="GO:0005643">
    <property type="term" value="C:nuclear pore"/>
    <property type="evidence" value="ECO:0007669"/>
    <property type="project" value="UniProtKB-SubCell"/>
</dbReference>
<evidence type="ECO:0000256" key="5">
    <source>
        <dbReference type="ARBA" id="ARBA00023010"/>
    </source>
</evidence>
<keyword evidence="10" id="KW-1185">Reference proteome</keyword>
<keyword evidence="7" id="KW-0539">Nucleus</keyword>
<keyword evidence="4" id="KW-0653">Protein transport</keyword>
<keyword evidence="6" id="KW-0906">Nuclear pore complex</keyword>
<evidence type="ECO:0000256" key="4">
    <source>
        <dbReference type="ARBA" id="ARBA00022927"/>
    </source>
</evidence>
<dbReference type="AlphaFoldDB" id="A0AAR5Q8Z4"/>
<dbReference type="GO" id="GO:0017056">
    <property type="term" value="F:structural constituent of nuclear pore"/>
    <property type="evidence" value="ECO:0007669"/>
    <property type="project" value="InterPro"/>
</dbReference>
<comment type="subcellular location">
    <subcellularLocation>
        <location evidence="1">Nucleus</location>
        <location evidence="1">Nuclear pore complex</location>
    </subcellularLocation>
</comment>
<dbReference type="GO" id="GO:0006606">
    <property type="term" value="P:protein import into nucleus"/>
    <property type="evidence" value="ECO:0007669"/>
    <property type="project" value="TreeGrafter"/>
</dbReference>
<dbReference type="InterPro" id="IPR019321">
    <property type="entry name" value="Nucleoporin_Nup88"/>
</dbReference>
<evidence type="ECO:0000256" key="8">
    <source>
        <dbReference type="SAM" id="Coils"/>
    </source>
</evidence>
<keyword evidence="8" id="KW-0175">Coiled coil</keyword>
<keyword evidence="5" id="KW-0811">Translocation</keyword>
<reference evidence="9" key="2">
    <citation type="submission" date="2024-08" db="UniProtKB">
        <authorList>
            <consortium name="EnsemblMetazoa"/>
        </authorList>
    </citation>
    <scope>IDENTIFICATION</scope>
</reference>
<evidence type="ECO:0000256" key="1">
    <source>
        <dbReference type="ARBA" id="ARBA00004567"/>
    </source>
</evidence>
<feature type="coiled-coil region" evidence="8">
    <location>
        <begin position="577"/>
        <end position="685"/>
    </location>
</feature>
<dbReference type="InterPro" id="IPR037700">
    <property type="entry name" value="NUP88/NUP82"/>
</dbReference>
<evidence type="ECO:0000256" key="2">
    <source>
        <dbReference type="ARBA" id="ARBA00022448"/>
    </source>
</evidence>
<protein>
    <recommendedName>
        <fullName evidence="11">Nucleoporin Nup88</fullName>
    </recommendedName>
</protein>